<organism evidence="2 3">
    <name type="scientific">Heracleum sosnowskyi</name>
    <dbReference type="NCBI Taxonomy" id="360622"/>
    <lineage>
        <taxon>Eukaryota</taxon>
        <taxon>Viridiplantae</taxon>
        <taxon>Streptophyta</taxon>
        <taxon>Embryophyta</taxon>
        <taxon>Tracheophyta</taxon>
        <taxon>Spermatophyta</taxon>
        <taxon>Magnoliopsida</taxon>
        <taxon>eudicotyledons</taxon>
        <taxon>Gunneridae</taxon>
        <taxon>Pentapetalae</taxon>
        <taxon>asterids</taxon>
        <taxon>campanulids</taxon>
        <taxon>Apiales</taxon>
        <taxon>Apiaceae</taxon>
        <taxon>Apioideae</taxon>
        <taxon>apioid superclade</taxon>
        <taxon>Tordylieae</taxon>
        <taxon>Tordyliinae</taxon>
        <taxon>Heracleum</taxon>
    </lineage>
</organism>
<reference evidence="2" key="1">
    <citation type="submission" date="2023-02" db="EMBL/GenBank/DDBJ databases">
        <title>Genome of toxic invasive species Heracleum sosnowskyi carries increased number of genes despite the absence of recent whole-genome duplications.</title>
        <authorList>
            <person name="Schelkunov M."/>
            <person name="Shtratnikova V."/>
            <person name="Makarenko M."/>
            <person name="Klepikova A."/>
            <person name="Omelchenko D."/>
            <person name="Novikova G."/>
            <person name="Obukhova E."/>
            <person name="Bogdanov V."/>
            <person name="Penin A."/>
            <person name="Logacheva M."/>
        </authorList>
    </citation>
    <scope>NUCLEOTIDE SEQUENCE</scope>
    <source>
        <strain evidence="2">Hsosn_3</strain>
        <tissue evidence="2">Leaf</tissue>
    </source>
</reference>
<comment type="caution">
    <text evidence="2">The sequence shown here is derived from an EMBL/GenBank/DDBJ whole genome shotgun (WGS) entry which is preliminary data.</text>
</comment>
<sequence>MFYRLVFVDNPHDIQFNELMDEFQLGLMAEPDQGFEDFLLDAEEVNVGADIMIVNEEGVVMGGMPQQLENNQYTQEEEQQQMEIIEDVTEAPNPESRLQQFDVGTNIDNGGISCTIVPLVLQPLRIWRPNGGDILDTDVPLLAQPLRSIKPDDNKGKRKIDDVDEAGPSGIKEESSSEL</sequence>
<gene>
    <name evidence="2" type="ORF">POM88_041403</name>
</gene>
<evidence type="ECO:0000313" key="2">
    <source>
        <dbReference type="EMBL" id="KAK1365842.1"/>
    </source>
</evidence>
<accession>A0AAD8HE56</accession>
<dbReference type="AlphaFoldDB" id="A0AAD8HE56"/>
<feature type="compositionally biased region" description="Basic and acidic residues" evidence="1">
    <location>
        <begin position="149"/>
        <end position="161"/>
    </location>
</feature>
<dbReference type="Proteomes" id="UP001237642">
    <property type="component" value="Unassembled WGS sequence"/>
</dbReference>
<dbReference type="EMBL" id="JAUIZM010000009">
    <property type="protein sequence ID" value="KAK1365842.1"/>
    <property type="molecule type" value="Genomic_DNA"/>
</dbReference>
<reference evidence="2" key="2">
    <citation type="submission" date="2023-05" db="EMBL/GenBank/DDBJ databases">
        <authorList>
            <person name="Schelkunov M.I."/>
        </authorList>
    </citation>
    <scope>NUCLEOTIDE SEQUENCE</scope>
    <source>
        <strain evidence="2">Hsosn_3</strain>
        <tissue evidence="2">Leaf</tissue>
    </source>
</reference>
<proteinExistence type="predicted"/>
<keyword evidence="3" id="KW-1185">Reference proteome</keyword>
<name>A0AAD8HE56_9APIA</name>
<evidence type="ECO:0000313" key="3">
    <source>
        <dbReference type="Proteomes" id="UP001237642"/>
    </source>
</evidence>
<evidence type="ECO:0000256" key="1">
    <source>
        <dbReference type="SAM" id="MobiDB-lite"/>
    </source>
</evidence>
<feature type="region of interest" description="Disordered" evidence="1">
    <location>
        <begin position="147"/>
        <end position="179"/>
    </location>
</feature>
<protein>
    <submittedName>
        <fullName evidence="2">Uncharacterized protein</fullName>
    </submittedName>
</protein>